<accession>A0A1D2NG17</accession>
<dbReference type="Pfam" id="PF01607">
    <property type="entry name" value="CBM_14"/>
    <property type="match status" value="2"/>
</dbReference>
<dbReference type="Proteomes" id="UP000094527">
    <property type="component" value="Unassembled WGS sequence"/>
</dbReference>
<protein>
    <submittedName>
        <fullName evidence="4">Capsid-associated protein Vp91</fullName>
    </submittedName>
</protein>
<dbReference type="Gene3D" id="2.170.140.10">
    <property type="entry name" value="Chitin binding domain"/>
    <property type="match status" value="1"/>
</dbReference>
<organism evidence="4 5">
    <name type="scientific">Orchesella cincta</name>
    <name type="common">Springtail</name>
    <name type="synonym">Podura cincta</name>
    <dbReference type="NCBI Taxonomy" id="48709"/>
    <lineage>
        <taxon>Eukaryota</taxon>
        <taxon>Metazoa</taxon>
        <taxon>Ecdysozoa</taxon>
        <taxon>Arthropoda</taxon>
        <taxon>Hexapoda</taxon>
        <taxon>Collembola</taxon>
        <taxon>Entomobryomorpha</taxon>
        <taxon>Entomobryoidea</taxon>
        <taxon>Orchesellidae</taxon>
        <taxon>Orchesellinae</taxon>
        <taxon>Orchesella</taxon>
    </lineage>
</organism>
<feature type="chain" id="PRO_5008905509" evidence="2">
    <location>
        <begin position="29"/>
        <end position="210"/>
    </location>
</feature>
<dbReference type="InterPro" id="IPR002557">
    <property type="entry name" value="Chitin-bd_dom"/>
</dbReference>
<dbReference type="EMBL" id="LJIJ01000060">
    <property type="protein sequence ID" value="ODN03906.1"/>
    <property type="molecule type" value="Genomic_DNA"/>
</dbReference>
<evidence type="ECO:0000313" key="4">
    <source>
        <dbReference type="EMBL" id="ODN03906.1"/>
    </source>
</evidence>
<sequence>MSGQRKLSVKDSIVLCLIITIQIQLALCEIPSRTYTASEVDSLLKQLEEEGQGQIVKVAHEVKSRNTEKHWRTMPVPTFIECTSQGRIAIPRECSKFFLCPADGVESTTEYCPENHHFHHQKRACLEITFEECKESMCKDPTDKFPHSYAKEKYLSCEKMYPEVKSCKEGEIFDNIAQYCVTGSPTDNLKSSAEEDNSNEKFAAGPEEES</sequence>
<keyword evidence="5" id="KW-1185">Reference proteome</keyword>
<evidence type="ECO:0000256" key="1">
    <source>
        <dbReference type="SAM" id="MobiDB-lite"/>
    </source>
</evidence>
<dbReference type="SUPFAM" id="SSF57625">
    <property type="entry name" value="Invertebrate chitin-binding proteins"/>
    <property type="match status" value="2"/>
</dbReference>
<evidence type="ECO:0000259" key="3">
    <source>
        <dbReference type="PROSITE" id="PS50940"/>
    </source>
</evidence>
<dbReference type="GO" id="GO:0005576">
    <property type="term" value="C:extracellular region"/>
    <property type="evidence" value="ECO:0007669"/>
    <property type="project" value="InterPro"/>
</dbReference>
<dbReference type="PROSITE" id="PS50940">
    <property type="entry name" value="CHIT_BIND_II"/>
    <property type="match status" value="1"/>
</dbReference>
<dbReference type="AlphaFoldDB" id="A0A1D2NG17"/>
<feature type="region of interest" description="Disordered" evidence="1">
    <location>
        <begin position="188"/>
        <end position="210"/>
    </location>
</feature>
<keyword evidence="2" id="KW-0732">Signal</keyword>
<gene>
    <name evidence="4" type="ORF">Ocin01_02801</name>
</gene>
<dbReference type="GO" id="GO:0008061">
    <property type="term" value="F:chitin binding"/>
    <property type="evidence" value="ECO:0007669"/>
    <property type="project" value="InterPro"/>
</dbReference>
<dbReference type="InterPro" id="IPR036508">
    <property type="entry name" value="Chitin-bd_dom_sf"/>
</dbReference>
<name>A0A1D2NG17_ORCCI</name>
<evidence type="ECO:0000313" key="5">
    <source>
        <dbReference type="Proteomes" id="UP000094527"/>
    </source>
</evidence>
<feature type="signal peptide" evidence="2">
    <location>
        <begin position="1"/>
        <end position="28"/>
    </location>
</feature>
<proteinExistence type="predicted"/>
<feature type="domain" description="Chitin-binding type-2" evidence="3">
    <location>
        <begin position="79"/>
        <end position="135"/>
    </location>
</feature>
<dbReference type="SMART" id="SM00494">
    <property type="entry name" value="ChtBD2"/>
    <property type="match status" value="2"/>
</dbReference>
<reference evidence="4 5" key="1">
    <citation type="journal article" date="2016" name="Genome Biol. Evol.">
        <title>Gene Family Evolution Reflects Adaptation to Soil Environmental Stressors in the Genome of the Collembolan Orchesella cincta.</title>
        <authorList>
            <person name="Faddeeva-Vakhrusheva A."/>
            <person name="Derks M.F."/>
            <person name="Anvar S.Y."/>
            <person name="Agamennone V."/>
            <person name="Suring W."/>
            <person name="Smit S."/>
            <person name="van Straalen N.M."/>
            <person name="Roelofs D."/>
        </authorList>
    </citation>
    <scope>NUCLEOTIDE SEQUENCE [LARGE SCALE GENOMIC DNA]</scope>
    <source>
        <tissue evidence="4">Mixed pool</tissue>
    </source>
</reference>
<comment type="caution">
    <text evidence="4">The sequence shown here is derived from an EMBL/GenBank/DDBJ whole genome shotgun (WGS) entry which is preliminary data.</text>
</comment>
<evidence type="ECO:0000256" key="2">
    <source>
        <dbReference type="SAM" id="SignalP"/>
    </source>
</evidence>